<keyword evidence="3" id="KW-1185">Reference proteome</keyword>
<gene>
    <name evidence="2" type="ORF">SAMN05216313_105228</name>
</gene>
<dbReference type="STRING" id="460384.SAMN05216313_105228"/>
<organism evidence="2 3">
    <name type="scientific">Enterocloster lavalensis</name>
    <dbReference type="NCBI Taxonomy" id="460384"/>
    <lineage>
        <taxon>Bacteria</taxon>
        <taxon>Bacillati</taxon>
        <taxon>Bacillota</taxon>
        <taxon>Clostridia</taxon>
        <taxon>Lachnospirales</taxon>
        <taxon>Lachnospiraceae</taxon>
        <taxon>Enterocloster</taxon>
    </lineage>
</organism>
<name>A0A1I0E4U7_9FIRM</name>
<feature type="transmembrane region" description="Helical" evidence="1">
    <location>
        <begin position="359"/>
        <end position="378"/>
    </location>
</feature>
<dbReference type="GeneID" id="93276565"/>
<proteinExistence type="predicted"/>
<dbReference type="RefSeq" id="WP_092361913.1">
    <property type="nucleotide sequence ID" value="NZ_CABJCG010000004.1"/>
</dbReference>
<reference evidence="3" key="1">
    <citation type="submission" date="2016-10" db="EMBL/GenBank/DDBJ databases">
        <authorList>
            <person name="Varghese N."/>
            <person name="Submissions S."/>
        </authorList>
    </citation>
    <scope>NUCLEOTIDE SEQUENCE [LARGE SCALE GENOMIC DNA]</scope>
    <source>
        <strain evidence="3">NLAE-zl-G277</strain>
    </source>
</reference>
<keyword evidence="1" id="KW-1133">Transmembrane helix</keyword>
<keyword evidence="1" id="KW-0472">Membrane</keyword>
<evidence type="ECO:0000313" key="2">
    <source>
        <dbReference type="EMBL" id="SET39385.1"/>
    </source>
</evidence>
<evidence type="ECO:0000256" key="1">
    <source>
        <dbReference type="SAM" id="Phobius"/>
    </source>
</evidence>
<feature type="transmembrane region" description="Helical" evidence="1">
    <location>
        <begin position="242"/>
        <end position="266"/>
    </location>
</feature>
<keyword evidence="1" id="KW-0812">Transmembrane</keyword>
<sequence length="417" mass="43493">MQLLLHLIPVAVILVILFMRKHMLFAGLCGAVTAMIIGGIAPVEAGNMVMEGIGTMFSYTAPILYAAAAVMVSKGGSIQAIVDIAQHALKKKIALFAGFLVLIQAFATYMAGMGAGNTMVIAPLVAAAVGAVPEVIAGMAIATAVGFTTSPASTETVLAAEAAGRDVVEHASSMMPVTILFFLLGAALAVYGVYKRGTMIVKREEDAEQQDQLTTGQLWVRAVPAITLLVLVVFGSKLNNLIGIHLFVPAINVIITAVLTACLTPLKINKTCDALGEGSRYILTTLFSVGFFLAFINIIAKLGTFEELAALVGNAPQAVIVPCAMIMGFLIAIPSGAFCAGVLTLILPTLSLLGMPSEAMGFVAIATGFGTQVSPVQINIAALSEGFKQDIMITVKNNIKFVVGALILLIVLSFFFV</sequence>
<feature type="transmembrane region" description="Helical" evidence="1">
    <location>
        <begin position="23"/>
        <end position="41"/>
    </location>
</feature>
<feature type="transmembrane region" description="Helical" evidence="1">
    <location>
        <begin position="93"/>
        <end position="111"/>
    </location>
</feature>
<accession>A0A1I0E4U7</accession>
<evidence type="ECO:0000313" key="3">
    <source>
        <dbReference type="Proteomes" id="UP000198508"/>
    </source>
</evidence>
<dbReference type="Proteomes" id="UP000198508">
    <property type="component" value="Unassembled WGS sequence"/>
</dbReference>
<dbReference type="EMBL" id="FOIM01000005">
    <property type="protein sequence ID" value="SET39385.1"/>
    <property type="molecule type" value="Genomic_DNA"/>
</dbReference>
<feature type="transmembrane region" description="Helical" evidence="1">
    <location>
        <begin position="278"/>
        <end position="299"/>
    </location>
</feature>
<dbReference type="AlphaFoldDB" id="A0A1I0E4U7"/>
<feature type="transmembrane region" description="Helical" evidence="1">
    <location>
        <begin position="218"/>
        <end position="236"/>
    </location>
</feature>
<feature type="transmembrane region" description="Helical" evidence="1">
    <location>
        <begin position="53"/>
        <end position="72"/>
    </location>
</feature>
<feature type="transmembrane region" description="Helical" evidence="1">
    <location>
        <begin position="319"/>
        <end position="347"/>
    </location>
</feature>
<protein>
    <submittedName>
        <fullName evidence="2">H+/gluconate symporter</fullName>
    </submittedName>
</protein>
<feature type="transmembrane region" description="Helical" evidence="1">
    <location>
        <begin position="398"/>
        <end position="416"/>
    </location>
</feature>
<feature type="transmembrane region" description="Helical" evidence="1">
    <location>
        <begin position="174"/>
        <end position="194"/>
    </location>
</feature>